<feature type="transmembrane region" description="Helical" evidence="9">
    <location>
        <begin position="173"/>
        <end position="193"/>
    </location>
</feature>
<feature type="transmembrane region" description="Helical" evidence="9">
    <location>
        <begin position="6"/>
        <end position="27"/>
    </location>
</feature>
<feature type="transmembrane region" description="Helical" evidence="9">
    <location>
        <begin position="328"/>
        <end position="349"/>
    </location>
</feature>
<organism evidence="12 13">
    <name type="scientific">Candidatus Desulfobia pelagia</name>
    <dbReference type="NCBI Taxonomy" id="2841692"/>
    <lineage>
        <taxon>Bacteria</taxon>
        <taxon>Pseudomonadati</taxon>
        <taxon>Thermodesulfobacteriota</taxon>
        <taxon>Desulfobulbia</taxon>
        <taxon>Desulfobulbales</taxon>
        <taxon>Desulfobulbaceae</taxon>
        <taxon>Candidatus Desulfobia</taxon>
    </lineage>
</organism>
<keyword evidence="9" id="KW-0812">Transmembrane</keyword>
<dbReference type="InterPro" id="IPR032456">
    <property type="entry name" value="Peptidase_M48_N"/>
</dbReference>
<sequence>MKPLLLILFGYLFVKAVENILALVNLWHIENYGSRIPSGFDGFVDQETLTQMRDYSVDNSRFGFLSSGVDVAVTLVFLFGGLLNSYNSWLVSQEWSFIVTGIAFFLLLTYAQFLLHIPFGLYSTFHIENKYGFNKQTWRLWLVDTVKGLVLTTVLSAVVLGAVFWLIKSSPEYWWLVVWLFLLIFKLFMLYISPYVIEPLFNKFVPIADKGLEEKIKQLFVRAGLSISRVFTMDASRRSGHGNAYFSGIGHVKRIVLFDTLLEKSSDDEILAILAHEAGHWKKKHILKRLVMMECFSFVGIYVAWTLVQGDWLAQIFGIADPTLYVKLLLVGFCSMLVLFPLKPVFAWFSRKDEWEADRYAVDLTGTPHTLARALVKLGRDNLANLHPHPWYTAFYYSHPPLSQRVSRLLKASR</sequence>
<evidence type="ECO:0000256" key="8">
    <source>
        <dbReference type="RuleBase" id="RU003983"/>
    </source>
</evidence>
<feature type="domain" description="CAAX prenyl protease 1 N-terminal" evidence="11">
    <location>
        <begin position="33"/>
        <end position="203"/>
    </location>
</feature>
<dbReference type="GO" id="GO:0046872">
    <property type="term" value="F:metal ion binding"/>
    <property type="evidence" value="ECO:0007669"/>
    <property type="project" value="UniProtKB-KW"/>
</dbReference>
<comment type="caution">
    <text evidence="12">The sequence shown here is derived from an EMBL/GenBank/DDBJ whole genome shotgun (WGS) entry which is preliminary data.</text>
</comment>
<keyword evidence="1 8" id="KW-0645">Protease</keyword>
<feature type="binding site" evidence="7">
    <location>
        <position position="280"/>
    </location>
    <ligand>
        <name>Zn(2+)</name>
        <dbReference type="ChEBI" id="CHEBI:29105"/>
        <note>catalytic</note>
    </ligand>
</feature>
<evidence type="ECO:0000256" key="4">
    <source>
        <dbReference type="ARBA" id="ARBA00022833"/>
    </source>
</evidence>
<dbReference type="Proteomes" id="UP000614424">
    <property type="component" value="Unassembled WGS sequence"/>
</dbReference>
<evidence type="ECO:0000256" key="1">
    <source>
        <dbReference type="ARBA" id="ARBA00022670"/>
    </source>
</evidence>
<dbReference type="FunFam" id="3.30.2010.10:FF:000010">
    <property type="entry name" value="M48 family peptidase"/>
    <property type="match status" value="1"/>
</dbReference>
<keyword evidence="5 8" id="KW-0482">Metalloprotease</keyword>
<comment type="cofactor">
    <cofactor evidence="7 8">
        <name>Zn(2+)</name>
        <dbReference type="ChEBI" id="CHEBI:29105"/>
    </cofactor>
    <text evidence="7 8">Binds 1 zinc ion per subunit.</text>
</comment>
<feature type="transmembrane region" description="Helical" evidence="9">
    <location>
        <begin position="62"/>
        <end position="83"/>
    </location>
</feature>
<evidence type="ECO:0000313" key="12">
    <source>
        <dbReference type="EMBL" id="MBC8316887.1"/>
    </source>
</evidence>
<accession>A0A8J6NBX4</accession>
<dbReference type="CDD" id="cd07343">
    <property type="entry name" value="M48A_Zmpste24p_like"/>
    <property type="match status" value="1"/>
</dbReference>
<dbReference type="GO" id="GO:0071586">
    <property type="term" value="P:CAAX-box protein processing"/>
    <property type="evidence" value="ECO:0007669"/>
    <property type="project" value="InterPro"/>
</dbReference>
<feature type="binding site" evidence="7">
    <location>
        <position position="276"/>
    </location>
    <ligand>
        <name>Zn(2+)</name>
        <dbReference type="ChEBI" id="CHEBI:29105"/>
        <note>catalytic</note>
    </ligand>
</feature>
<reference evidence="12 13" key="1">
    <citation type="submission" date="2020-08" db="EMBL/GenBank/DDBJ databases">
        <title>Bridging the membrane lipid divide: bacteria of the FCB group superphylum have the potential to synthesize archaeal ether lipids.</title>
        <authorList>
            <person name="Villanueva L."/>
            <person name="Von Meijenfeldt F.A.B."/>
            <person name="Westbye A.B."/>
            <person name="Yadav S."/>
            <person name="Hopmans E.C."/>
            <person name="Dutilh B.E."/>
            <person name="Sinninghe Damste J.S."/>
        </authorList>
    </citation>
    <scope>NUCLEOTIDE SEQUENCE [LARGE SCALE GENOMIC DNA]</scope>
    <source>
        <strain evidence="12">NIOZ-UU47</strain>
    </source>
</reference>
<dbReference type="InterPro" id="IPR027057">
    <property type="entry name" value="CAXX_Prtase_1"/>
</dbReference>
<dbReference type="EMBL" id="JACNJZ010000059">
    <property type="protein sequence ID" value="MBC8316887.1"/>
    <property type="molecule type" value="Genomic_DNA"/>
</dbReference>
<comment type="similarity">
    <text evidence="8">Belongs to the peptidase M48 family.</text>
</comment>
<protein>
    <submittedName>
        <fullName evidence="12">M48 family metallopeptidase</fullName>
    </submittedName>
</protein>
<feature type="domain" description="Peptidase M48" evidence="10">
    <location>
        <begin position="209"/>
        <end position="411"/>
    </location>
</feature>
<feature type="active site" evidence="6">
    <location>
        <position position="277"/>
    </location>
</feature>
<dbReference type="Pfam" id="PF16491">
    <property type="entry name" value="Peptidase_M48_N"/>
    <property type="match status" value="1"/>
</dbReference>
<evidence type="ECO:0000256" key="5">
    <source>
        <dbReference type="ARBA" id="ARBA00023049"/>
    </source>
</evidence>
<evidence type="ECO:0000256" key="7">
    <source>
        <dbReference type="PIRSR" id="PIRSR627057-2"/>
    </source>
</evidence>
<dbReference type="InterPro" id="IPR001915">
    <property type="entry name" value="Peptidase_M48"/>
</dbReference>
<keyword evidence="4 7" id="KW-0862">Zinc</keyword>
<dbReference type="PANTHER" id="PTHR10120">
    <property type="entry name" value="CAAX PRENYL PROTEASE 1"/>
    <property type="match status" value="1"/>
</dbReference>
<proteinExistence type="inferred from homology"/>
<feature type="binding site" evidence="7">
    <location>
        <position position="354"/>
    </location>
    <ligand>
        <name>Zn(2+)</name>
        <dbReference type="ChEBI" id="CHEBI:29105"/>
        <note>catalytic</note>
    </ligand>
</feature>
<name>A0A8J6NBX4_9BACT</name>
<evidence type="ECO:0000256" key="9">
    <source>
        <dbReference type="SAM" id="Phobius"/>
    </source>
</evidence>
<feature type="transmembrane region" description="Helical" evidence="9">
    <location>
        <begin position="140"/>
        <end position="167"/>
    </location>
</feature>
<dbReference type="Gene3D" id="3.30.2010.10">
    <property type="entry name" value="Metalloproteases ('zincins'), catalytic domain"/>
    <property type="match status" value="1"/>
</dbReference>
<keyword evidence="2 7" id="KW-0479">Metal-binding</keyword>
<dbReference type="Pfam" id="PF01435">
    <property type="entry name" value="Peptidase_M48"/>
    <property type="match status" value="1"/>
</dbReference>
<gene>
    <name evidence="12" type="ORF">H8E41_03210</name>
</gene>
<evidence type="ECO:0000259" key="10">
    <source>
        <dbReference type="Pfam" id="PF01435"/>
    </source>
</evidence>
<keyword evidence="3 8" id="KW-0378">Hydrolase</keyword>
<feature type="transmembrane region" description="Helical" evidence="9">
    <location>
        <begin position="95"/>
        <end position="119"/>
    </location>
</feature>
<feature type="active site" description="Proton donor" evidence="6">
    <location>
        <position position="358"/>
    </location>
</feature>
<keyword evidence="9" id="KW-0472">Membrane</keyword>
<evidence type="ECO:0000256" key="2">
    <source>
        <dbReference type="ARBA" id="ARBA00022723"/>
    </source>
</evidence>
<evidence type="ECO:0000313" key="13">
    <source>
        <dbReference type="Proteomes" id="UP000614424"/>
    </source>
</evidence>
<keyword evidence="9" id="KW-1133">Transmembrane helix</keyword>
<evidence type="ECO:0000259" key="11">
    <source>
        <dbReference type="Pfam" id="PF16491"/>
    </source>
</evidence>
<evidence type="ECO:0000256" key="3">
    <source>
        <dbReference type="ARBA" id="ARBA00022801"/>
    </source>
</evidence>
<evidence type="ECO:0000256" key="6">
    <source>
        <dbReference type="PIRSR" id="PIRSR627057-1"/>
    </source>
</evidence>
<dbReference type="GO" id="GO:0004222">
    <property type="term" value="F:metalloendopeptidase activity"/>
    <property type="evidence" value="ECO:0007669"/>
    <property type="project" value="InterPro"/>
</dbReference>
<dbReference type="AlphaFoldDB" id="A0A8J6NBX4"/>
<feature type="transmembrane region" description="Helical" evidence="9">
    <location>
        <begin position="290"/>
        <end position="308"/>
    </location>
</feature>